<proteinExistence type="predicted"/>
<gene>
    <name evidence="3" type="ORF">J2W48_004050</name>
</gene>
<dbReference type="Pfam" id="PF18962">
    <property type="entry name" value="Por_Secre_tail"/>
    <property type="match status" value="1"/>
</dbReference>
<organism evidence="3 4">
    <name type="scientific">Flavobacterium piscis</name>
    <dbReference type="NCBI Taxonomy" id="1114874"/>
    <lineage>
        <taxon>Bacteria</taxon>
        <taxon>Pseudomonadati</taxon>
        <taxon>Bacteroidota</taxon>
        <taxon>Flavobacteriia</taxon>
        <taxon>Flavobacteriales</taxon>
        <taxon>Flavobacteriaceae</taxon>
        <taxon>Flavobacterium</taxon>
    </lineage>
</organism>
<comment type="caution">
    <text evidence="3">The sequence shown here is derived from an EMBL/GenBank/DDBJ whole genome shotgun (WGS) entry which is preliminary data.</text>
</comment>
<accession>A0ABU1YCX6</accession>
<evidence type="ECO:0000313" key="4">
    <source>
        <dbReference type="Proteomes" id="UP001269081"/>
    </source>
</evidence>
<dbReference type="InterPro" id="IPR026444">
    <property type="entry name" value="Secre_tail"/>
</dbReference>
<evidence type="ECO:0000313" key="3">
    <source>
        <dbReference type="EMBL" id="MDR7212093.1"/>
    </source>
</evidence>
<dbReference type="NCBIfam" id="TIGR04183">
    <property type="entry name" value="Por_Secre_tail"/>
    <property type="match status" value="1"/>
</dbReference>
<evidence type="ECO:0000259" key="2">
    <source>
        <dbReference type="Pfam" id="PF18962"/>
    </source>
</evidence>
<dbReference type="EMBL" id="JAVDWQ010000018">
    <property type="protein sequence ID" value="MDR7212093.1"/>
    <property type="molecule type" value="Genomic_DNA"/>
</dbReference>
<protein>
    <recommendedName>
        <fullName evidence="2">Secretion system C-terminal sorting domain-containing protein</fullName>
    </recommendedName>
</protein>
<evidence type="ECO:0000256" key="1">
    <source>
        <dbReference type="ARBA" id="ARBA00022729"/>
    </source>
</evidence>
<keyword evidence="4" id="KW-1185">Reference proteome</keyword>
<name>A0ABU1YCX6_9FLAO</name>
<keyword evidence="1" id="KW-0732">Signal</keyword>
<feature type="domain" description="Secretion system C-terminal sorting" evidence="2">
    <location>
        <begin position="56"/>
        <end position="126"/>
    </location>
</feature>
<sequence length="127" mass="14339">MKNLLLPLFLCFCVSNYGQYTTITETTLKFNKDITADYKEIGLHSKDDCLFANILINPNSVKGFVNIKNAVLDKITVYDNSGRLQKTFVILTNGEDHVMDLTQLSKGVYFIVLESGKTIAKRKIIIN</sequence>
<reference evidence="3 4" key="1">
    <citation type="submission" date="2023-07" db="EMBL/GenBank/DDBJ databases">
        <title>Sorghum-associated microbial communities from plants grown in Nebraska, USA.</title>
        <authorList>
            <person name="Schachtman D."/>
        </authorList>
    </citation>
    <scope>NUCLEOTIDE SEQUENCE [LARGE SCALE GENOMIC DNA]</scope>
    <source>
        <strain evidence="3 4">4129</strain>
    </source>
</reference>
<dbReference type="RefSeq" id="WP_310283521.1">
    <property type="nucleotide sequence ID" value="NZ_JAVDWQ010000018.1"/>
</dbReference>
<dbReference type="Proteomes" id="UP001269081">
    <property type="component" value="Unassembled WGS sequence"/>
</dbReference>